<dbReference type="AlphaFoldDB" id="A0A7R9FB24"/>
<reference evidence="1" key="1">
    <citation type="submission" date="2020-11" db="EMBL/GenBank/DDBJ databases">
        <authorList>
            <person name="Tran Van P."/>
        </authorList>
    </citation>
    <scope>NUCLEOTIDE SEQUENCE</scope>
</reference>
<protein>
    <submittedName>
        <fullName evidence="1">Uncharacterized protein</fullName>
    </submittedName>
</protein>
<gene>
    <name evidence="1" type="ORF">TBIB3V08_LOCUS12537</name>
</gene>
<evidence type="ECO:0000313" key="1">
    <source>
        <dbReference type="EMBL" id="CAD7450267.1"/>
    </source>
</evidence>
<proteinExistence type="predicted"/>
<organism evidence="1">
    <name type="scientific">Timema bartmani</name>
    <dbReference type="NCBI Taxonomy" id="61472"/>
    <lineage>
        <taxon>Eukaryota</taxon>
        <taxon>Metazoa</taxon>
        <taxon>Ecdysozoa</taxon>
        <taxon>Arthropoda</taxon>
        <taxon>Hexapoda</taxon>
        <taxon>Insecta</taxon>
        <taxon>Pterygota</taxon>
        <taxon>Neoptera</taxon>
        <taxon>Polyneoptera</taxon>
        <taxon>Phasmatodea</taxon>
        <taxon>Timematodea</taxon>
        <taxon>Timematoidea</taxon>
        <taxon>Timematidae</taxon>
        <taxon>Timema</taxon>
    </lineage>
</organism>
<sequence>MQVMGNIGVRITGDHSTPRSPLPITPKDERVQRGRADIPGIGRGINAGHCHATPALGRHPSRRDHHCPGRDQTRADGRVTVLHATLPLLLGVHDDGVHCGRDQPTLARGDIAQSRYGNYLLKNNTWERELNPGLSVVVACNAGAV</sequence>
<name>A0A7R9FB24_9NEOP</name>
<dbReference type="EMBL" id="OD574240">
    <property type="protein sequence ID" value="CAD7450267.1"/>
    <property type="molecule type" value="Genomic_DNA"/>
</dbReference>
<accession>A0A7R9FB24</accession>